<sequence length="163" mass="18950">MNDEYLLQQIKQLSPSNLQSLLDEPNAVDTIADIYPSSTRIQIQTIVAQNLKIIESISQRIDELREKHRNLSTLESAEEKLRKELAQAECDMMQALQPFSRTAAIKLVTSRIQSDTERTDEITKSMMNKEADHVKLCEQFLNTRIKMKTDELFIETENSRWYT</sequence>
<dbReference type="AlphaFoldDB" id="A0AAV5RGQ8"/>
<gene>
    <name evidence="2" type="ORF">DASB73_011400</name>
</gene>
<evidence type="ECO:0008006" key="4">
    <source>
        <dbReference type="Google" id="ProtNLM"/>
    </source>
</evidence>
<evidence type="ECO:0000313" key="2">
    <source>
        <dbReference type="EMBL" id="GMM50182.1"/>
    </source>
</evidence>
<evidence type="ECO:0000313" key="3">
    <source>
        <dbReference type="Proteomes" id="UP001362899"/>
    </source>
</evidence>
<keyword evidence="1" id="KW-0175">Coiled coil</keyword>
<accession>A0AAV5RGQ8</accession>
<feature type="coiled-coil region" evidence="1">
    <location>
        <begin position="54"/>
        <end position="91"/>
    </location>
</feature>
<name>A0AAV5RGQ8_STABA</name>
<dbReference type="GO" id="GO:0000813">
    <property type="term" value="C:ESCRT I complex"/>
    <property type="evidence" value="ECO:0007669"/>
    <property type="project" value="UniProtKB-ARBA"/>
</dbReference>
<evidence type="ECO:0000256" key="1">
    <source>
        <dbReference type="SAM" id="Coils"/>
    </source>
</evidence>
<dbReference type="GO" id="GO:0015031">
    <property type="term" value="P:protein transport"/>
    <property type="evidence" value="ECO:0007669"/>
    <property type="project" value="UniProtKB-KW"/>
</dbReference>
<reference evidence="2 3" key="1">
    <citation type="journal article" date="2023" name="Elife">
        <title>Identification of key yeast species and microbe-microbe interactions impacting larval growth of Drosophila in the wild.</title>
        <authorList>
            <person name="Mure A."/>
            <person name="Sugiura Y."/>
            <person name="Maeda R."/>
            <person name="Honda K."/>
            <person name="Sakurai N."/>
            <person name="Takahashi Y."/>
            <person name="Watada M."/>
            <person name="Katoh T."/>
            <person name="Gotoh A."/>
            <person name="Gotoh Y."/>
            <person name="Taniguchi I."/>
            <person name="Nakamura K."/>
            <person name="Hayashi T."/>
            <person name="Katayama T."/>
            <person name="Uemura T."/>
            <person name="Hattori Y."/>
        </authorList>
    </citation>
    <scope>NUCLEOTIDE SEQUENCE [LARGE SCALE GENOMIC DNA]</scope>
    <source>
        <strain evidence="2 3">SB-73</strain>
    </source>
</reference>
<dbReference type="EMBL" id="BTGC01000003">
    <property type="protein sequence ID" value="GMM50182.1"/>
    <property type="molecule type" value="Genomic_DNA"/>
</dbReference>
<comment type="caution">
    <text evidence="2">The sequence shown here is derived from an EMBL/GenBank/DDBJ whole genome shotgun (WGS) entry which is preliminary data.</text>
</comment>
<protein>
    <recommendedName>
        <fullName evidence="4">VPS37 C-terminal domain-containing protein</fullName>
    </recommendedName>
</protein>
<dbReference type="Proteomes" id="UP001362899">
    <property type="component" value="Unassembled WGS sequence"/>
</dbReference>
<proteinExistence type="predicted"/>
<keyword evidence="3" id="KW-1185">Reference proteome</keyword>
<organism evidence="2 3">
    <name type="scientific">Starmerella bacillaris</name>
    <name type="common">Yeast</name>
    <name type="synonym">Candida zemplinina</name>
    <dbReference type="NCBI Taxonomy" id="1247836"/>
    <lineage>
        <taxon>Eukaryota</taxon>
        <taxon>Fungi</taxon>
        <taxon>Dikarya</taxon>
        <taxon>Ascomycota</taxon>
        <taxon>Saccharomycotina</taxon>
        <taxon>Dipodascomycetes</taxon>
        <taxon>Dipodascales</taxon>
        <taxon>Trichomonascaceae</taxon>
        <taxon>Starmerella</taxon>
    </lineage>
</organism>